<proteinExistence type="predicted"/>
<dbReference type="AlphaFoldDB" id="A0AAN8FBY0"/>
<keyword evidence="1" id="KW-1133">Transmembrane helix</keyword>
<keyword evidence="3" id="KW-1185">Reference proteome</keyword>
<gene>
    <name evidence="2" type="ORF">GCK32_002457</name>
</gene>
<dbReference type="Proteomes" id="UP001331761">
    <property type="component" value="Unassembled WGS sequence"/>
</dbReference>
<keyword evidence="1" id="KW-0812">Transmembrane</keyword>
<keyword evidence="1" id="KW-0472">Membrane</keyword>
<reference evidence="2 3" key="1">
    <citation type="submission" date="2019-10" db="EMBL/GenBank/DDBJ databases">
        <title>Assembly and Annotation for the nematode Trichostrongylus colubriformis.</title>
        <authorList>
            <person name="Martin J."/>
        </authorList>
    </citation>
    <scope>NUCLEOTIDE SEQUENCE [LARGE SCALE GENOMIC DNA]</scope>
    <source>
        <strain evidence="2">G859</strain>
        <tissue evidence="2">Whole worm</tissue>
    </source>
</reference>
<accession>A0AAN8FBY0</accession>
<feature type="transmembrane region" description="Helical" evidence="1">
    <location>
        <begin position="53"/>
        <end position="78"/>
    </location>
</feature>
<evidence type="ECO:0000256" key="1">
    <source>
        <dbReference type="SAM" id="Phobius"/>
    </source>
</evidence>
<name>A0AAN8FBY0_TRICO</name>
<sequence>MLLPNAEVNLVAAGQAAGNYRFSHVLTLTILSGGRHLEEVKTYWNSRTTMRALSAWCVLLVVCSLMAFGSALTSPGYFGKKK</sequence>
<comment type="caution">
    <text evidence="2">The sequence shown here is derived from an EMBL/GenBank/DDBJ whole genome shotgun (WGS) entry which is preliminary data.</text>
</comment>
<protein>
    <submittedName>
        <fullName evidence="2">Uncharacterized protein</fullName>
    </submittedName>
</protein>
<evidence type="ECO:0000313" key="3">
    <source>
        <dbReference type="Proteomes" id="UP001331761"/>
    </source>
</evidence>
<organism evidence="2 3">
    <name type="scientific">Trichostrongylus colubriformis</name>
    <name type="common">Black scour worm</name>
    <dbReference type="NCBI Taxonomy" id="6319"/>
    <lineage>
        <taxon>Eukaryota</taxon>
        <taxon>Metazoa</taxon>
        <taxon>Ecdysozoa</taxon>
        <taxon>Nematoda</taxon>
        <taxon>Chromadorea</taxon>
        <taxon>Rhabditida</taxon>
        <taxon>Rhabditina</taxon>
        <taxon>Rhabditomorpha</taxon>
        <taxon>Strongyloidea</taxon>
        <taxon>Trichostrongylidae</taxon>
        <taxon>Trichostrongylus</taxon>
    </lineage>
</organism>
<dbReference type="EMBL" id="WIXE01018101">
    <property type="protein sequence ID" value="KAK5971202.1"/>
    <property type="molecule type" value="Genomic_DNA"/>
</dbReference>
<evidence type="ECO:0000313" key="2">
    <source>
        <dbReference type="EMBL" id="KAK5971202.1"/>
    </source>
</evidence>